<dbReference type="EMBL" id="GL883243">
    <property type="protein sequence ID" value="EGF97374.1"/>
    <property type="molecule type" value="Genomic_DNA"/>
</dbReference>
<protein>
    <submittedName>
        <fullName evidence="1">Uncharacterized protein</fullName>
    </submittedName>
</protein>
<proteinExistence type="predicted"/>
<dbReference type="InParanoid" id="F4SDA2"/>
<gene>
    <name evidence="1" type="ORF">MELLADRAFT_114392</name>
</gene>
<dbReference type="RefSeq" id="XP_007419356.1">
    <property type="nucleotide sequence ID" value="XM_007419294.1"/>
</dbReference>
<evidence type="ECO:0000313" key="1">
    <source>
        <dbReference type="EMBL" id="EGF97374.1"/>
    </source>
</evidence>
<organism evidence="2">
    <name type="scientific">Melampsora larici-populina (strain 98AG31 / pathotype 3-4-7)</name>
    <name type="common">Poplar leaf rust fungus</name>
    <dbReference type="NCBI Taxonomy" id="747676"/>
    <lineage>
        <taxon>Eukaryota</taxon>
        <taxon>Fungi</taxon>
        <taxon>Dikarya</taxon>
        <taxon>Basidiomycota</taxon>
        <taxon>Pucciniomycotina</taxon>
        <taxon>Pucciniomycetes</taxon>
        <taxon>Pucciniales</taxon>
        <taxon>Melampsoraceae</taxon>
        <taxon>Melampsora</taxon>
    </lineage>
</organism>
<dbReference type="GeneID" id="18925328"/>
<dbReference type="HOGENOM" id="CLU_1378407_0_0_1"/>
<dbReference type="VEuPathDB" id="FungiDB:MELLADRAFT_114392"/>
<dbReference type="KEGG" id="mlr:MELLADRAFT_114392"/>
<accession>F4SDA2</accession>
<keyword evidence="2" id="KW-1185">Reference proteome</keyword>
<name>F4SDA2_MELLP</name>
<evidence type="ECO:0000313" key="2">
    <source>
        <dbReference type="Proteomes" id="UP000001072"/>
    </source>
</evidence>
<sequence length="227" mass="26084">MSSSYNIPLYSLLPGESHNQQALTFAGQFCIEASVDARRTDIANRRYFAATIEHKDPGFLPKSILISDDLFKHILHPGITYEIYGHIINHLHRYPPMMFVDYQTSAPEPTDRMPKSTCSKAVTVSGTGHVMHRFDREAFHDVMVIVKHRDYDHGALEWVEFYAEYICGKKYNDNFDPTPLQVGANIQFKGHIKGFYESRNTWIIRCSPLSGFFLRKHPAALSCIEQR</sequence>
<dbReference type="Proteomes" id="UP000001072">
    <property type="component" value="Unassembled WGS sequence"/>
</dbReference>
<dbReference type="AlphaFoldDB" id="F4SDA2"/>
<reference evidence="2" key="1">
    <citation type="journal article" date="2011" name="Proc. Natl. Acad. Sci. U.S.A.">
        <title>Obligate biotrophy features unraveled by the genomic analysis of rust fungi.</title>
        <authorList>
            <person name="Duplessis S."/>
            <person name="Cuomo C.A."/>
            <person name="Lin Y.-C."/>
            <person name="Aerts A."/>
            <person name="Tisserant E."/>
            <person name="Veneault-Fourrey C."/>
            <person name="Joly D.L."/>
            <person name="Hacquard S."/>
            <person name="Amselem J."/>
            <person name="Cantarel B.L."/>
            <person name="Chiu R."/>
            <person name="Coutinho P.M."/>
            <person name="Feau N."/>
            <person name="Field M."/>
            <person name="Frey P."/>
            <person name="Gelhaye E."/>
            <person name="Goldberg J."/>
            <person name="Grabherr M.G."/>
            <person name="Kodira C.D."/>
            <person name="Kohler A."/>
            <person name="Kuees U."/>
            <person name="Lindquist E.A."/>
            <person name="Lucas S.M."/>
            <person name="Mago R."/>
            <person name="Mauceli E."/>
            <person name="Morin E."/>
            <person name="Murat C."/>
            <person name="Pangilinan J.L."/>
            <person name="Park R."/>
            <person name="Pearson M."/>
            <person name="Quesneville H."/>
            <person name="Rouhier N."/>
            <person name="Sakthikumar S."/>
            <person name="Salamov A.A."/>
            <person name="Schmutz J."/>
            <person name="Selles B."/>
            <person name="Shapiro H."/>
            <person name="Tanguay P."/>
            <person name="Tuskan G.A."/>
            <person name="Henrissat B."/>
            <person name="Van de Peer Y."/>
            <person name="Rouze P."/>
            <person name="Ellis J.G."/>
            <person name="Dodds P.N."/>
            <person name="Schein J.E."/>
            <person name="Zhong S."/>
            <person name="Hamelin R.C."/>
            <person name="Grigoriev I.V."/>
            <person name="Szabo L.J."/>
            <person name="Martin F."/>
        </authorList>
    </citation>
    <scope>NUCLEOTIDE SEQUENCE [LARGE SCALE GENOMIC DNA]</scope>
    <source>
        <strain evidence="2">98AG31 / pathotype 3-4-7</strain>
    </source>
</reference>